<protein>
    <submittedName>
        <fullName evidence="2">Uncharacterized protein</fullName>
    </submittedName>
</protein>
<feature type="compositionally biased region" description="Basic and acidic residues" evidence="1">
    <location>
        <begin position="156"/>
        <end position="179"/>
    </location>
</feature>
<feature type="non-terminal residue" evidence="2">
    <location>
        <position position="1"/>
    </location>
</feature>
<evidence type="ECO:0000256" key="1">
    <source>
        <dbReference type="SAM" id="MobiDB-lite"/>
    </source>
</evidence>
<dbReference type="Proteomes" id="UP000257109">
    <property type="component" value="Unassembled WGS sequence"/>
</dbReference>
<organism evidence="2 3">
    <name type="scientific">Mucuna pruriens</name>
    <name type="common">Velvet bean</name>
    <name type="synonym">Dolichos pruriens</name>
    <dbReference type="NCBI Taxonomy" id="157652"/>
    <lineage>
        <taxon>Eukaryota</taxon>
        <taxon>Viridiplantae</taxon>
        <taxon>Streptophyta</taxon>
        <taxon>Embryophyta</taxon>
        <taxon>Tracheophyta</taxon>
        <taxon>Spermatophyta</taxon>
        <taxon>Magnoliopsida</taxon>
        <taxon>eudicotyledons</taxon>
        <taxon>Gunneridae</taxon>
        <taxon>Pentapetalae</taxon>
        <taxon>rosids</taxon>
        <taxon>fabids</taxon>
        <taxon>Fabales</taxon>
        <taxon>Fabaceae</taxon>
        <taxon>Papilionoideae</taxon>
        <taxon>50 kb inversion clade</taxon>
        <taxon>NPAAA clade</taxon>
        <taxon>indigoferoid/millettioid clade</taxon>
        <taxon>Phaseoleae</taxon>
        <taxon>Mucuna</taxon>
    </lineage>
</organism>
<dbReference type="EMBL" id="QJKJ01009984">
    <property type="protein sequence ID" value="RDX74991.1"/>
    <property type="molecule type" value="Genomic_DNA"/>
</dbReference>
<keyword evidence="3" id="KW-1185">Reference proteome</keyword>
<evidence type="ECO:0000313" key="2">
    <source>
        <dbReference type="EMBL" id="RDX74991.1"/>
    </source>
</evidence>
<accession>A0A371F9M3</accession>
<proteinExistence type="predicted"/>
<sequence>MPLRLPYRDSLGQRDPVRVLDDRKFLHPSEDKTMIHVNGIPLVEWTGLGGQLSYPKGTKEATQRGEREVGQRASPGLLAIISVEIGESSPRIALFQPAKNGDELKINLDLLQEAREGMQVDHKVPSKHEDRRLERSATRFPSSTKTENLRGSLGTKAKDLRGWPKGPSKHEDQRPERMTKRFPPGTKTKT</sequence>
<feature type="compositionally biased region" description="Basic and acidic residues" evidence="1">
    <location>
        <begin position="117"/>
        <end position="137"/>
    </location>
</feature>
<dbReference type="OrthoDB" id="5599163at2759"/>
<name>A0A371F9M3_MUCPR</name>
<dbReference type="AlphaFoldDB" id="A0A371F9M3"/>
<reference evidence="2" key="1">
    <citation type="submission" date="2018-05" db="EMBL/GenBank/DDBJ databases">
        <title>Draft genome of Mucuna pruriens seed.</title>
        <authorList>
            <person name="Nnadi N.E."/>
            <person name="Vos R."/>
            <person name="Hasami M.H."/>
            <person name="Devisetty U.K."/>
            <person name="Aguiy J.C."/>
        </authorList>
    </citation>
    <scope>NUCLEOTIDE SEQUENCE [LARGE SCALE GENOMIC DNA]</scope>
    <source>
        <strain evidence="2">JCA_2017</strain>
    </source>
</reference>
<gene>
    <name evidence="2" type="ORF">CR513_45190</name>
</gene>
<comment type="caution">
    <text evidence="2">The sequence shown here is derived from an EMBL/GenBank/DDBJ whole genome shotgun (WGS) entry which is preliminary data.</text>
</comment>
<evidence type="ECO:0000313" key="3">
    <source>
        <dbReference type="Proteomes" id="UP000257109"/>
    </source>
</evidence>
<feature type="region of interest" description="Disordered" evidence="1">
    <location>
        <begin position="117"/>
        <end position="190"/>
    </location>
</feature>